<keyword evidence="7" id="KW-0808">Transferase</keyword>
<comment type="caution">
    <text evidence="11">The sequence shown here is derived from an EMBL/GenBank/DDBJ whole genome shotgun (WGS) entry which is preliminary data.</text>
</comment>
<evidence type="ECO:0000256" key="6">
    <source>
        <dbReference type="ARBA" id="ARBA00022676"/>
    </source>
</evidence>
<evidence type="ECO:0000256" key="8">
    <source>
        <dbReference type="ARBA" id="ARBA00023098"/>
    </source>
</evidence>
<reference evidence="11 12" key="1">
    <citation type="journal article" date="2018" name="ISME J.">
        <title>A methanotrophic archaeon couples anaerobic oxidation of methane to Fe(III) reduction.</title>
        <authorList>
            <person name="Cai C."/>
            <person name="Leu A.O."/>
            <person name="Xie G.J."/>
            <person name="Guo J."/>
            <person name="Feng Y."/>
            <person name="Zhao J.X."/>
            <person name="Tyson G.W."/>
            <person name="Yuan Z."/>
            <person name="Hu S."/>
        </authorList>
    </citation>
    <scope>NUCLEOTIDE SEQUENCE [LARGE SCALE GENOMIC DNA]</scope>
    <source>
        <strain evidence="11">FeB_12</strain>
    </source>
</reference>
<dbReference type="GO" id="GO:0016020">
    <property type="term" value="C:membrane"/>
    <property type="evidence" value="ECO:0007669"/>
    <property type="project" value="GOC"/>
</dbReference>
<dbReference type="PANTHER" id="PTHR30372">
    <property type="entry name" value="LIPID-A-DISACCHARIDE SYNTHASE"/>
    <property type="match status" value="1"/>
</dbReference>
<name>A0A855WXY4_9BACT</name>
<dbReference type="InterPro" id="IPR003835">
    <property type="entry name" value="Glyco_trans_19"/>
</dbReference>
<dbReference type="Pfam" id="PF02684">
    <property type="entry name" value="LpxB"/>
    <property type="match status" value="1"/>
</dbReference>
<dbReference type="GO" id="GO:0005543">
    <property type="term" value="F:phospholipid binding"/>
    <property type="evidence" value="ECO:0007669"/>
    <property type="project" value="TreeGrafter"/>
</dbReference>
<keyword evidence="5" id="KW-0441">Lipid A biosynthesis</keyword>
<protein>
    <recommendedName>
        <fullName evidence="3 10">Lipid-A-disaccharide synthase</fullName>
        <ecNumber evidence="2 10">2.4.1.182</ecNumber>
    </recommendedName>
</protein>
<evidence type="ECO:0000256" key="5">
    <source>
        <dbReference type="ARBA" id="ARBA00022556"/>
    </source>
</evidence>
<accession>A0A855WXY4</accession>
<evidence type="ECO:0000256" key="3">
    <source>
        <dbReference type="ARBA" id="ARBA00020902"/>
    </source>
</evidence>
<evidence type="ECO:0000313" key="11">
    <source>
        <dbReference type="EMBL" id="PWB70250.1"/>
    </source>
</evidence>
<sequence length="368" mass="41396">MSDPLLFISAGDLSGDNAMARVLAELADRKPGLRTIGLGGEKLKALGQNQLAHGKEIAVIGFWEVAKRYRFFVRLMDRCVQEIERRRPACIVLVDYPGFNLRLAKRVRHLKIPIVYYISPQVWAWGGKRVGEIRSLVDRMLVILPFETEFYRDTGVQAEFVGHYLLEDIPAELIRSPIPRRGQIALLPGSRPQEIERMLDPICRAAARFNQAHHAHAVIAGIRGRYDYEAAVAKYASSGISVSYDDSRQVVGDSDLVVTASGTATLEVGIIGRPMVIVYRTGFLTYHIARRLLKIDTIGLVNLVLGEKVAPELIQQDVTEQRILEELELIHHDPSRTRDMIERLHRIPERLAAPPGSRRAAEIIESYL</sequence>
<dbReference type="GO" id="GO:0009245">
    <property type="term" value="P:lipid A biosynthetic process"/>
    <property type="evidence" value="ECO:0007669"/>
    <property type="project" value="UniProtKB-UniRule"/>
</dbReference>
<organism evidence="11 12">
    <name type="scientific">candidate division GN15 bacterium</name>
    <dbReference type="NCBI Taxonomy" id="2072418"/>
    <lineage>
        <taxon>Bacteria</taxon>
        <taxon>candidate division GN15</taxon>
    </lineage>
</organism>
<dbReference type="EMBL" id="PQAP01000150">
    <property type="protein sequence ID" value="PWB70250.1"/>
    <property type="molecule type" value="Genomic_DNA"/>
</dbReference>
<evidence type="ECO:0000256" key="4">
    <source>
        <dbReference type="ARBA" id="ARBA00022516"/>
    </source>
</evidence>
<dbReference type="Proteomes" id="UP000250918">
    <property type="component" value="Unassembled WGS sequence"/>
</dbReference>
<evidence type="ECO:0000256" key="7">
    <source>
        <dbReference type="ARBA" id="ARBA00022679"/>
    </source>
</evidence>
<gene>
    <name evidence="11" type="primary">lpxB</name>
    <name evidence="11" type="ORF">C3F09_09345</name>
</gene>
<dbReference type="GO" id="GO:0008915">
    <property type="term" value="F:lipid-A-disaccharide synthase activity"/>
    <property type="evidence" value="ECO:0007669"/>
    <property type="project" value="UniProtKB-UniRule"/>
</dbReference>
<keyword evidence="6" id="KW-0328">Glycosyltransferase</keyword>
<dbReference type="SUPFAM" id="SSF53756">
    <property type="entry name" value="UDP-Glycosyltransferase/glycogen phosphorylase"/>
    <property type="match status" value="1"/>
</dbReference>
<keyword evidence="4" id="KW-0444">Lipid biosynthesis</keyword>
<proteinExistence type="predicted"/>
<comment type="function">
    <text evidence="1">Condensation of UDP-2,3-diacylglucosamine and 2,3-diacylglucosamine-1-phosphate to form lipid A disaccharide, a precursor of lipid A, a phosphorylated glycolipid that anchors the lipopolysaccharide to the outer membrane of the cell.</text>
</comment>
<evidence type="ECO:0000313" key="12">
    <source>
        <dbReference type="Proteomes" id="UP000250918"/>
    </source>
</evidence>
<dbReference type="AlphaFoldDB" id="A0A855WXY4"/>
<dbReference type="EC" id="2.4.1.182" evidence="2 10"/>
<evidence type="ECO:0000256" key="2">
    <source>
        <dbReference type="ARBA" id="ARBA00012687"/>
    </source>
</evidence>
<evidence type="ECO:0000256" key="9">
    <source>
        <dbReference type="ARBA" id="ARBA00048975"/>
    </source>
</evidence>
<dbReference type="NCBIfam" id="TIGR00215">
    <property type="entry name" value="lpxB"/>
    <property type="match status" value="1"/>
</dbReference>
<comment type="catalytic activity">
    <reaction evidence="9">
        <text>a lipid X + a UDP-2-N,3-O-bis[(3R)-3-hydroxyacyl]-alpha-D-glucosamine = a lipid A disaccharide + UDP + H(+)</text>
        <dbReference type="Rhea" id="RHEA:67828"/>
        <dbReference type="ChEBI" id="CHEBI:15378"/>
        <dbReference type="ChEBI" id="CHEBI:58223"/>
        <dbReference type="ChEBI" id="CHEBI:137748"/>
        <dbReference type="ChEBI" id="CHEBI:176338"/>
        <dbReference type="ChEBI" id="CHEBI:176343"/>
        <dbReference type="EC" id="2.4.1.182"/>
    </reaction>
</comment>
<evidence type="ECO:0000256" key="10">
    <source>
        <dbReference type="NCBIfam" id="TIGR00215"/>
    </source>
</evidence>
<dbReference type="PANTHER" id="PTHR30372:SF4">
    <property type="entry name" value="LIPID-A-DISACCHARIDE SYNTHASE, MITOCHONDRIAL-RELATED"/>
    <property type="match status" value="1"/>
</dbReference>
<keyword evidence="8" id="KW-0443">Lipid metabolism</keyword>
<evidence type="ECO:0000256" key="1">
    <source>
        <dbReference type="ARBA" id="ARBA00002056"/>
    </source>
</evidence>